<dbReference type="EMBL" id="SMDC01000008">
    <property type="protein sequence ID" value="TCW34905.1"/>
    <property type="molecule type" value="Genomic_DNA"/>
</dbReference>
<dbReference type="GO" id="GO:0008610">
    <property type="term" value="P:lipid biosynthetic process"/>
    <property type="evidence" value="ECO:0007669"/>
    <property type="project" value="TreeGrafter"/>
</dbReference>
<dbReference type="AlphaFoldDB" id="A0A4R4A844"/>
<evidence type="ECO:0000256" key="1">
    <source>
        <dbReference type="ARBA" id="ARBA00007169"/>
    </source>
</evidence>
<dbReference type="InterPro" id="IPR001031">
    <property type="entry name" value="Thioesterase"/>
</dbReference>
<sequence length="261" mass="28753">MRAEPSRHLAPAAATAAAGRWIRRPQPRPAARLRLFCLPHAGGTPALFKHWPPLLPDWIEPLMVCLPGRENRLDEPLPEDIPALVGQLAGAVRPWLDRPWALFGHSMGGALAHELTQTLIDQGRRAPEQLVISAREPPQCHHGGDLHRHDDDTLCAALTALGGTPPELLALPEIRAIVLPAVRQDYRLIETYRPDPERPPLPCPLTVFRGRDDPDLDAEEADAWSRWTDAGFRVETFPGGHFYLSDAPGPVVARLSALLAQ</sequence>
<dbReference type="Gene3D" id="3.40.50.1820">
    <property type="entry name" value="alpha/beta hydrolase"/>
    <property type="match status" value="1"/>
</dbReference>
<dbReference type="Proteomes" id="UP000295247">
    <property type="component" value="Unassembled WGS sequence"/>
</dbReference>
<accession>A0A4R4A844</accession>
<evidence type="ECO:0000313" key="3">
    <source>
        <dbReference type="EMBL" id="TCW34905.1"/>
    </source>
</evidence>
<comment type="similarity">
    <text evidence="1">Belongs to the thioesterase family.</text>
</comment>
<organism evidence="3 4">
    <name type="scientific">Marichromatium gracile</name>
    <name type="common">Chromatium gracile</name>
    <dbReference type="NCBI Taxonomy" id="1048"/>
    <lineage>
        <taxon>Bacteria</taxon>
        <taxon>Pseudomonadati</taxon>
        <taxon>Pseudomonadota</taxon>
        <taxon>Gammaproteobacteria</taxon>
        <taxon>Chromatiales</taxon>
        <taxon>Chromatiaceae</taxon>
        <taxon>Marichromatium</taxon>
    </lineage>
</organism>
<dbReference type="RefSeq" id="WP_132230037.1">
    <property type="nucleotide sequence ID" value="NZ_NRRH01000013.1"/>
</dbReference>
<gene>
    <name evidence="3" type="ORF">EDC29_10866</name>
</gene>
<feature type="domain" description="Thioesterase" evidence="2">
    <location>
        <begin position="34"/>
        <end position="255"/>
    </location>
</feature>
<reference evidence="3 4" key="1">
    <citation type="submission" date="2019-03" db="EMBL/GenBank/DDBJ databases">
        <title>Genomic Encyclopedia of Type Strains, Phase IV (KMG-IV): sequencing the most valuable type-strain genomes for metagenomic binning, comparative biology and taxonomic classification.</title>
        <authorList>
            <person name="Goeker M."/>
        </authorList>
    </citation>
    <scope>NUCLEOTIDE SEQUENCE [LARGE SCALE GENOMIC DNA]</scope>
    <source>
        <strain evidence="3 4">DSM 203</strain>
    </source>
</reference>
<proteinExistence type="inferred from homology"/>
<dbReference type="Pfam" id="PF00975">
    <property type="entry name" value="Thioesterase"/>
    <property type="match status" value="1"/>
</dbReference>
<dbReference type="InterPro" id="IPR012223">
    <property type="entry name" value="TEII"/>
</dbReference>
<comment type="caution">
    <text evidence="3">The sequence shown here is derived from an EMBL/GenBank/DDBJ whole genome shotgun (WGS) entry which is preliminary data.</text>
</comment>
<name>A0A4R4A844_MARGR</name>
<dbReference type="PANTHER" id="PTHR11487:SF0">
    <property type="entry name" value="S-ACYL FATTY ACID SYNTHASE THIOESTERASE, MEDIUM CHAIN"/>
    <property type="match status" value="1"/>
</dbReference>
<dbReference type="PANTHER" id="PTHR11487">
    <property type="entry name" value="THIOESTERASE"/>
    <property type="match status" value="1"/>
</dbReference>
<dbReference type="SUPFAM" id="SSF53474">
    <property type="entry name" value="alpha/beta-Hydrolases"/>
    <property type="match status" value="1"/>
</dbReference>
<evidence type="ECO:0000259" key="2">
    <source>
        <dbReference type="Pfam" id="PF00975"/>
    </source>
</evidence>
<evidence type="ECO:0000313" key="4">
    <source>
        <dbReference type="Proteomes" id="UP000295247"/>
    </source>
</evidence>
<dbReference type="InterPro" id="IPR029058">
    <property type="entry name" value="AB_hydrolase_fold"/>
</dbReference>
<protein>
    <submittedName>
        <fullName evidence="3">Surfactin synthase thioesterase subunit</fullName>
    </submittedName>
</protein>